<dbReference type="GO" id="GO:0016491">
    <property type="term" value="F:oxidoreductase activity"/>
    <property type="evidence" value="ECO:0007669"/>
    <property type="project" value="InterPro"/>
</dbReference>
<keyword evidence="4 5" id="KW-0472">Membrane</keyword>
<keyword evidence="3 5" id="KW-1133">Transmembrane helix</keyword>
<dbReference type="Pfam" id="PF04116">
    <property type="entry name" value="FA_hydroxylase"/>
    <property type="match status" value="1"/>
</dbReference>
<accession>H1Y599</accession>
<dbReference type="RefSeq" id="WP_008509871.1">
    <property type="nucleotide sequence ID" value="NZ_CM001403.1"/>
</dbReference>
<dbReference type="eggNOG" id="COG3000">
    <property type="taxonomic scope" value="Bacteria"/>
</dbReference>
<feature type="transmembrane region" description="Helical" evidence="5">
    <location>
        <begin position="81"/>
        <end position="103"/>
    </location>
</feature>
<dbReference type="Proteomes" id="UP000002774">
    <property type="component" value="Chromosome"/>
</dbReference>
<dbReference type="PANTHER" id="PTHR11863">
    <property type="entry name" value="STEROL DESATURASE"/>
    <property type="match status" value="1"/>
</dbReference>
<evidence type="ECO:0000313" key="7">
    <source>
        <dbReference type="EMBL" id="EHQ28910.1"/>
    </source>
</evidence>
<keyword evidence="2 5" id="KW-0812">Transmembrane</keyword>
<dbReference type="GO" id="GO:0016020">
    <property type="term" value="C:membrane"/>
    <property type="evidence" value="ECO:0007669"/>
    <property type="project" value="UniProtKB-SubCell"/>
</dbReference>
<feature type="transmembrane region" description="Helical" evidence="5">
    <location>
        <begin position="136"/>
        <end position="155"/>
    </location>
</feature>
<gene>
    <name evidence="7" type="ORF">Mucpa_4825</name>
</gene>
<keyword evidence="8" id="KW-1185">Reference proteome</keyword>
<name>H1Y599_9SPHI</name>
<evidence type="ECO:0000256" key="2">
    <source>
        <dbReference type="ARBA" id="ARBA00022692"/>
    </source>
</evidence>
<dbReference type="AlphaFoldDB" id="H1Y599"/>
<evidence type="ECO:0000256" key="3">
    <source>
        <dbReference type="ARBA" id="ARBA00022989"/>
    </source>
</evidence>
<feature type="domain" description="Fatty acid hydroxylase" evidence="6">
    <location>
        <begin position="89"/>
        <end position="239"/>
    </location>
</feature>
<proteinExistence type="predicted"/>
<feature type="transmembrane region" description="Helical" evidence="5">
    <location>
        <begin position="15"/>
        <end position="35"/>
    </location>
</feature>
<dbReference type="EMBL" id="CM001403">
    <property type="protein sequence ID" value="EHQ28910.1"/>
    <property type="molecule type" value="Genomic_DNA"/>
</dbReference>
<evidence type="ECO:0000313" key="8">
    <source>
        <dbReference type="Proteomes" id="UP000002774"/>
    </source>
</evidence>
<dbReference type="InterPro" id="IPR006694">
    <property type="entry name" value="Fatty_acid_hydroxylase"/>
</dbReference>
<protein>
    <submittedName>
        <fullName evidence="7">Fatty acid hydroxylase</fullName>
    </submittedName>
</protein>
<dbReference type="STRING" id="714943.Mucpa_4825"/>
<organism evidence="7 8">
    <name type="scientific">Mucilaginibacter paludis DSM 18603</name>
    <dbReference type="NCBI Taxonomy" id="714943"/>
    <lineage>
        <taxon>Bacteria</taxon>
        <taxon>Pseudomonadati</taxon>
        <taxon>Bacteroidota</taxon>
        <taxon>Sphingobacteriia</taxon>
        <taxon>Sphingobacteriales</taxon>
        <taxon>Sphingobacteriaceae</taxon>
        <taxon>Mucilaginibacter</taxon>
    </lineage>
</organism>
<dbReference type="GO" id="GO:0005506">
    <property type="term" value="F:iron ion binding"/>
    <property type="evidence" value="ECO:0007669"/>
    <property type="project" value="InterPro"/>
</dbReference>
<dbReference type="GO" id="GO:0008610">
    <property type="term" value="P:lipid biosynthetic process"/>
    <property type="evidence" value="ECO:0007669"/>
    <property type="project" value="InterPro"/>
</dbReference>
<dbReference type="HOGENOM" id="CLU_067312_0_0_10"/>
<sequence>MIKFLETISQSLNGLGFPVLILALGILEFSLGLYGKHWTKNERILDILSFVFPPLLLYPVLAYLGLKFLPQVIPQYQDLFSWVPFIFGFLIIAIADDLTQYWYHRLHHQIPFLWRFHRTHHSAPYMGMAMASRQNIIYTFLFSQIYLTTILVYLGLGYPALFVRALKTVIVTFAHSSIKWDKPFYRYKVLHPFAWVLERLISTPATHHAHHSSSTDDGVGYYKGNFGNMFFLWDVLFGTALISRQYPKAYGISHYEGDEWYAQLLWPILKSKKEGSELSRGGPVVRADIEPDKLSRITQASSGESDPLHLAFKN</sequence>
<dbReference type="OrthoDB" id="9770329at2"/>
<dbReference type="InterPro" id="IPR050307">
    <property type="entry name" value="Sterol_Desaturase_Related"/>
</dbReference>
<evidence type="ECO:0000259" key="6">
    <source>
        <dbReference type="Pfam" id="PF04116"/>
    </source>
</evidence>
<feature type="transmembrane region" description="Helical" evidence="5">
    <location>
        <begin position="47"/>
        <end position="69"/>
    </location>
</feature>
<reference evidence="7" key="1">
    <citation type="submission" date="2011-09" db="EMBL/GenBank/DDBJ databases">
        <title>The permanent draft genome of Mucilaginibacter paludis DSM 18603.</title>
        <authorList>
            <consortium name="US DOE Joint Genome Institute (JGI-PGF)"/>
            <person name="Lucas S."/>
            <person name="Han J."/>
            <person name="Lapidus A."/>
            <person name="Bruce D."/>
            <person name="Goodwin L."/>
            <person name="Pitluck S."/>
            <person name="Peters L."/>
            <person name="Kyrpides N."/>
            <person name="Mavromatis K."/>
            <person name="Ivanova N."/>
            <person name="Mikhailova N."/>
            <person name="Held B."/>
            <person name="Detter J.C."/>
            <person name="Tapia R."/>
            <person name="Han C."/>
            <person name="Land M."/>
            <person name="Hauser L."/>
            <person name="Markowitz V."/>
            <person name="Cheng J.-F."/>
            <person name="Hugenholtz P."/>
            <person name="Woyke T."/>
            <person name="Wu D."/>
            <person name="Tindall B."/>
            <person name="Brambilla E."/>
            <person name="Klenk H.-P."/>
            <person name="Eisen J.A."/>
        </authorList>
    </citation>
    <scope>NUCLEOTIDE SEQUENCE [LARGE SCALE GENOMIC DNA]</scope>
    <source>
        <strain evidence="7">DSM 18603</strain>
    </source>
</reference>
<comment type="subcellular location">
    <subcellularLocation>
        <location evidence="1">Membrane</location>
    </subcellularLocation>
</comment>
<evidence type="ECO:0000256" key="1">
    <source>
        <dbReference type="ARBA" id="ARBA00004370"/>
    </source>
</evidence>
<evidence type="ECO:0000256" key="4">
    <source>
        <dbReference type="ARBA" id="ARBA00023136"/>
    </source>
</evidence>
<evidence type="ECO:0000256" key="5">
    <source>
        <dbReference type="SAM" id="Phobius"/>
    </source>
</evidence>